<dbReference type="InterPro" id="IPR001965">
    <property type="entry name" value="Znf_PHD"/>
</dbReference>
<feature type="domain" description="PHD-type" evidence="6">
    <location>
        <begin position="110"/>
        <end position="160"/>
    </location>
</feature>
<accession>A0ABP0EBQ4</accession>
<evidence type="ECO:0000259" key="7">
    <source>
        <dbReference type="PROSITE" id="PS50089"/>
    </source>
</evidence>
<evidence type="ECO:0000256" key="4">
    <source>
        <dbReference type="PROSITE-ProRule" id="PRU00175"/>
    </source>
</evidence>
<dbReference type="Pfam" id="PF00628">
    <property type="entry name" value="PHD"/>
    <property type="match status" value="1"/>
</dbReference>
<dbReference type="Proteomes" id="UP001497600">
    <property type="component" value="Chromosome D"/>
</dbReference>
<dbReference type="InterPro" id="IPR052788">
    <property type="entry name" value="RING-type_E3_ligase_ATL"/>
</dbReference>
<keyword evidence="9" id="KW-1185">Reference proteome</keyword>
<feature type="compositionally biased region" description="Low complexity" evidence="5">
    <location>
        <begin position="185"/>
        <end position="206"/>
    </location>
</feature>
<evidence type="ECO:0000256" key="5">
    <source>
        <dbReference type="SAM" id="MobiDB-lite"/>
    </source>
</evidence>
<evidence type="ECO:0000256" key="1">
    <source>
        <dbReference type="ARBA" id="ARBA00022723"/>
    </source>
</evidence>
<feature type="region of interest" description="Disordered" evidence="5">
    <location>
        <begin position="410"/>
        <end position="444"/>
    </location>
</feature>
<dbReference type="PANTHER" id="PTHR45798">
    <property type="entry name" value="RING-H2 FINGER PROTEIN ATL61-RELATED-RELATED"/>
    <property type="match status" value="1"/>
</dbReference>
<dbReference type="InterPro" id="IPR019786">
    <property type="entry name" value="Zinc_finger_PHD-type_CS"/>
</dbReference>
<dbReference type="PROSITE" id="PS50089">
    <property type="entry name" value="ZF_RING_2"/>
    <property type="match status" value="2"/>
</dbReference>
<feature type="domain" description="RING-type" evidence="7">
    <location>
        <begin position="10"/>
        <end position="52"/>
    </location>
</feature>
<sequence>MSSQLEPNECPICLDPIVGKDSVGIVQKCGHIYHEMCITTWSSHSNSCPTCRRLFYKIEFATLETPSKITKSISVQDKLAPNDAINEIPSEFIRNENTPGNERVSTPIIDGTCSICTSSQYQPSLRMVNCTSCLSHFHLRCLGITSGSQETWYCPICDNILDIRQIDDSRGSSNRRRPVQRRIPSLRSPRTSTLSETPSSSSSNSRITDVVFRNPAAASSLYSGPLTSSISFQQFGDSTPLTSSHRSKPTGLVIFNNNNELDDEFLEEIDESEEPIQSSVINGGILLRRELRERQHLSQEEAKSWDILNSVRGTTPIGGHDDINQVQNDERVKEESPQGIVPERRRRRRTKMELKSGINTTTSLQPSIPTSTSTTASSTISSSPSTSSSSSISTSTPSRISILINQMKTSNRPRGYGLSSNHQPPQLSESHSPSDGSPMALSPITVDSDSLSEEEDLLRKRTCQKLEPKPLIRELTLEQKREIQGHLRTHLRPLYKPGAQPEKMQNNFITSEKEYIDINKNISRQIYKHILSLESPIDVFSDKDHLHRIIDGFVSKIVN</sequence>
<name>A0ABP0EBQ4_9ASCO</name>
<feature type="domain" description="RING-type" evidence="7">
    <location>
        <begin position="113"/>
        <end position="158"/>
    </location>
</feature>
<evidence type="ECO:0000313" key="8">
    <source>
        <dbReference type="EMBL" id="CAK7905549.1"/>
    </source>
</evidence>
<feature type="compositionally biased region" description="Polar residues" evidence="5">
    <location>
        <begin position="410"/>
        <end position="435"/>
    </location>
</feature>
<evidence type="ECO:0000313" key="9">
    <source>
        <dbReference type="Proteomes" id="UP001497600"/>
    </source>
</evidence>
<dbReference type="CDD" id="cd15489">
    <property type="entry name" value="PHD_SF"/>
    <property type="match status" value="1"/>
</dbReference>
<dbReference type="SMART" id="SM00184">
    <property type="entry name" value="RING"/>
    <property type="match status" value="2"/>
</dbReference>
<dbReference type="Pfam" id="PF13639">
    <property type="entry name" value="zf-RING_2"/>
    <property type="match status" value="1"/>
</dbReference>
<dbReference type="EMBL" id="OZ004256">
    <property type="protein sequence ID" value="CAK7905549.1"/>
    <property type="molecule type" value="Genomic_DNA"/>
</dbReference>
<dbReference type="PANTHER" id="PTHR45798:SF97">
    <property type="entry name" value="ALCOHOL-SENSITIVE RING FINGER PROTEIN 1"/>
    <property type="match status" value="1"/>
</dbReference>
<dbReference type="InterPro" id="IPR019787">
    <property type="entry name" value="Znf_PHD-finger"/>
</dbReference>
<evidence type="ECO:0008006" key="10">
    <source>
        <dbReference type="Google" id="ProtNLM"/>
    </source>
</evidence>
<keyword evidence="3" id="KW-0862">Zinc</keyword>
<dbReference type="InterPro" id="IPR001841">
    <property type="entry name" value="Znf_RING"/>
</dbReference>
<dbReference type="SUPFAM" id="SSF57903">
    <property type="entry name" value="FYVE/PHD zinc finger"/>
    <property type="match status" value="1"/>
</dbReference>
<feature type="region of interest" description="Disordered" evidence="5">
    <location>
        <begin position="169"/>
        <end position="207"/>
    </location>
</feature>
<evidence type="ECO:0000259" key="6">
    <source>
        <dbReference type="PROSITE" id="PS50016"/>
    </source>
</evidence>
<organism evidence="8 9">
    <name type="scientific">[Candida] anglica</name>
    <dbReference type="NCBI Taxonomy" id="148631"/>
    <lineage>
        <taxon>Eukaryota</taxon>
        <taxon>Fungi</taxon>
        <taxon>Dikarya</taxon>
        <taxon>Ascomycota</taxon>
        <taxon>Saccharomycotina</taxon>
        <taxon>Pichiomycetes</taxon>
        <taxon>Debaryomycetaceae</taxon>
        <taxon>Kurtzmaniella</taxon>
    </lineage>
</organism>
<evidence type="ECO:0000256" key="3">
    <source>
        <dbReference type="ARBA" id="ARBA00022833"/>
    </source>
</evidence>
<dbReference type="InterPro" id="IPR011011">
    <property type="entry name" value="Znf_FYVE_PHD"/>
</dbReference>
<dbReference type="PROSITE" id="PS50016">
    <property type="entry name" value="ZF_PHD_2"/>
    <property type="match status" value="1"/>
</dbReference>
<keyword evidence="1" id="KW-0479">Metal-binding</keyword>
<dbReference type="SMART" id="SM00249">
    <property type="entry name" value="PHD"/>
    <property type="match status" value="1"/>
</dbReference>
<feature type="compositionally biased region" description="Low complexity" evidence="5">
    <location>
        <begin position="360"/>
        <end position="398"/>
    </location>
</feature>
<evidence type="ECO:0000256" key="2">
    <source>
        <dbReference type="ARBA" id="ARBA00022771"/>
    </source>
</evidence>
<reference evidence="8 9" key="1">
    <citation type="submission" date="2024-01" db="EMBL/GenBank/DDBJ databases">
        <authorList>
            <consortium name="Genoscope - CEA"/>
            <person name="William W."/>
        </authorList>
    </citation>
    <scope>NUCLEOTIDE SEQUENCE [LARGE SCALE GENOMIC DNA]</scope>
    <source>
        <strain evidence="8 9">29B2s-10</strain>
    </source>
</reference>
<gene>
    <name evidence="8" type="ORF">CAAN4_D14620</name>
</gene>
<proteinExistence type="predicted"/>
<feature type="compositionally biased region" description="Basic and acidic residues" evidence="5">
    <location>
        <begin position="319"/>
        <end position="336"/>
    </location>
</feature>
<feature type="region of interest" description="Disordered" evidence="5">
    <location>
        <begin position="313"/>
        <end position="398"/>
    </location>
</feature>
<dbReference type="Gene3D" id="3.30.40.10">
    <property type="entry name" value="Zinc/RING finger domain, C3HC4 (zinc finger)"/>
    <property type="match status" value="2"/>
</dbReference>
<dbReference type="InterPro" id="IPR013083">
    <property type="entry name" value="Znf_RING/FYVE/PHD"/>
</dbReference>
<dbReference type="PROSITE" id="PS01359">
    <property type="entry name" value="ZF_PHD_1"/>
    <property type="match status" value="1"/>
</dbReference>
<dbReference type="SUPFAM" id="SSF57850">
    <property type="entry name" value="RING/U-box"/>
    <property type="match status" value="1"/>
</dbReference>
<keyword evidence="2 4" id="KW-0863">Zinc-finger</keyword>
<protein>
    <recommendedName>
        <fullName evidence="10">RING-type domain-containing protein</fullName>
    </recommendedName>
</protein>